<dbReference type="NCBIfam" id="TIGR00229">
    <property type="entry name" value="sensory_box"/>
    <property type="match status" value="1"/>
</dbReference>
<dbReference type="SUPFAM" id="SSF141868">
    <property type="entry name" value="EAL domain-like"/>
    <property type="match status" value="1"/>
</dbReference>
<dbReference type="Pfam" id="PF00563">
    <property type="entry name" value="EAL"/>
    <property type="match status" value="1"/>
</dbReference>
<gene>
    <name evidence="4" type="ORF">FAK_23910</name>
</gene>
<feature type="domain" description="PAC" evidence="1">
    <location>
        <begin position="43"/>
        <end position="95"/>
    </location>
</feature>
<dbReference type="RefSeq" id="WP_338599575.1">
    <property type="nucleotide sequence ID" value="NZ_AP028679.1"/>
</dbReference>
<dbReference type="KEGG" id="dmp:FAK_23910"/>
<dbReference type="AlphaFoldDB" id="A0AAU9EUP6"/>
<dbReference type="FunFam" id="3.20.20.450:FF:000001">
    <property type="entry name" value="Cyclic di-GMP phosphodiesterase yahA"/>
    <property type="match status" value="1"/>
</dbReference>
<evidence type="ECO:0000259" key="3">
    <source>
        <dbReference type="PROSITE" id="PS50887"/>
    </source>
</evidence>
<dbReference type="NCBIfam" id="TIGR00254">
    <property type="entry name" value="GGDEF"/>
    <property type="match status" value="1"/>
</dbReference>
<dbReference type="InterPro" id="IPR043128">
    <property type="entry name" value="Rev_trsase/Diguanyl_cyclase"/>
</dbReference>
<dbReference type="InterPro" id="IPR035919">
    <property type="entry name" value="EAL_sf"/>
</dbReference>
<dbReference type="InterPro" id="IPR001633">
    <property type="entry name" value="EAL_dom"/>
</dbReference>
<dbReference type="CDD" id="cd01949">
    <property type="entry name" value="GGDEF"/>
    <property type="match status" value="1"/>
</dbReference>
<evidence type="ECO:0000313" key="5">
    <source>
        <dbReference type="Proteomes" id="UP001366166"/>
    </source>
</evidence>
<proteinExistence type="predicted"/>
<dbReference type="PROSITE" id="PS50887">
    <property type="entry name" value="GGDEF"/>
    <property type="match status" value="1"/>
</dbReference>
<dbReference type="InterPro" id="IPR000160">
    <property type="entry name" value="GGDEF_dom"/>
</dbReference>
<dbReference type="EMBL" id="AP028679">
    <property type="protein sequence ID" value="BEQ15325.1"/>
    <property type="molecule type" value="Genomic_DNA"/>
</dbReference>
<evidence type="ECO:0000259" key="1">
    <source>
        <dbReference type="PROSITE" id="PS50113"/>
    </source>
</evidence>
<dbReference type="InterPro" id="IPR000700">
    <property type="entry name" value="PAS-assoc_C"/>
</dbReference>
<keyword evidence="5" id="KW-1185">Reference proteome</keyword>
<dbReference type="CDD" id="cd00130">
    <property type="entry name" value="PAS"/>
    <property type="match status" value="1"/>
</dbReference>
<protein>
    <submittedName>
        <fullName evidence="4">Uncharacterized protein</fullName>
    </submittedName>
</protein>
<evidence type="ECO:0000259" key="2">
    <source>
        <dbReference type="PROSITE" id="PS50883"/>
    </source>
</evidence>
<dbReference type="InterPro" id="IPR000014">
    <property type="entry name" value="PAS"/>
</dbReference>
<sequence length="559" mass="62949">MCRISGYSRDELIGQNPRLFRSGRHDEGFYHRMWQEIKGPGSWRGEIWNRRKNGEIFPGLLTISTVEDGSGKRYGFVASTSDLSPLHQAQERTEYLARHDALTSLPNRDALQDLLQEAMAQADQSGEQVVVSYLDLDQFKLVNESLGYQAGDRTLQEVARRLRRGLEQDNSLVRWGGDHFVAVSVTQRGSADAEDKARRLLESVNLPLDVDGHRLFLTISAGLSLYPGDAQTPEELVQHADTAMHSAKQLGRNHYKMFYETMNQEVVERLALESELRTALEQKQFILHYQPQVELATGRVRGLEALVRWRHTQRGLLMPDQFISVAEDADLIAPLGVQVLEMACRQIRLWMERGLPVERVAVNLSAHQLWEDDLAETVTEIMEKHGCPPQRLELEVTESVIMSSVEKGREALAKLHRLGVEVSIDDFGTGYSSLYYLKKLPFSVLKIDKSFVDDLPGDADSVNIVASIATLAHGMGKQVVVEGVETLPQLESVASCGCEIVQGFYFSRPLPPEEIERILSCDRRPFANRLPGARWVGTKLKPLCKMKSLPFLFFPGVAR</sequence>
<organism evidence="4 5">
    <name type="scientific">Desulfoferula mesophila</name>
    <dbReference type="NCBI Taxonomy" id="3058419"/>
    <lineage>
        <taxon>Bacteria</taxon>
        <taxon>Pseudomonadati</taxon>
        <taxon>Thermodesulfobacteriota</taxon>
        <taxon>Desulfarculia</taxon>
        <taxon>Desulfarculales</taxon>
        <taxon>Desulfarculaceae</taxon>
        <taxon>Desulfoferula</taxon>
    </lineage>
</organism>
<dbReference type="Gene3D" id="3.30.70.270">
    <property type="match status" value="1"/>
</dbReference>
<dbReference type="InterPro" id="IPR029787">
    <property type="entry name" value="Nucleotide_cyclase"/>
</dbReference>
<name>A0AAU9EUP6_9BACT</name>
<dbReference type="Proteomes" id="UP001366166">
    <property type="component" value="Chromosome"/>
</dbReference>
<dbReference type="PANTHER" id="PTHR44757">
    <property type="entry name" value="DIGUANYLATE CYCLASE DGCP"/>
    <property type="match status" value="1"/>
</dbReference>
<dbReference type="PANTHER" id="PTHR44757:SF2">
    <property type="entry name" value="BIOFILM ARCHITECTURE MAINTENANCE PROTEIN MBAA"/>
    <property type="match status" value="1"/>
</dbReference>
<evidence type="ECO:0000313" key="4">
    <source>
        <dbReference type="EMBL" id="BEQ15325.1"/>
    </source>
</evidence>
<dbReference type="SMART" id="SM00052">
    <property type="entry name" value="EAL"/>
    <property type="match status" value="1"/>
</dbReference>
<dbReference type="Gene3D" id="3.30.450.20">
    <property type="entry name" value="PAS domain"/>
    <property type="match status" value="1"/>
</dbReference>
<reference evidence="5" key="1">
    <citation type="journal article" date="2023" name="Arch. Microbiol.">
        <title>Desulfoferula mesophilus gen. nov. sp. nov., a mesophilic sulfate-reducing bacterium isolated from a brackish lake sediment.</title>
        <authorList>
            <person name="Watanabe T."/>
            <person name="Yabe T."/>
            <person name="Tsuji J.M."/>
            <person name="Fukui M."/>
        </authorList>
    </citation>
    <scope>NUCLEOTIDE SEQUENCE [LARGE SCALE GENOMIC DNA]</scope>
    <source>
        <strain evidence="5">12FAK</strain>
    </source>
</reference>
<dbReference type="CDD" id="cd01948">
    <property type="entry name" value="EAL"/>
    <property type="match status" value="1"/>
</dbReference>
<dbReference type="PROSITE" id="PS50883">
    <property type="entry name" value="EAL"/>
    <property type="match status" value="1"/>
</dbReference>
<dbReference type="Pfam" id="PF00990">
    <property type="entry name" value="GGDEF"/>
    <property type="match status" value="1"/>
</dbReference>
<dbReference type="InterPro" id="IPR052155">
    <property type="entry name" value="Biofilm_reg_signaling"/>
</dbReference>
<dbReference type="Pfam" id="PF13426">
    <property type="entry name" value="PAS_9"/>
    <property type="match status" value="1"/>
</dbReference>
<dbReference type="SUPFAM" id="SSF55073">
    <property type="entry name" value="Nucleotide cyclase"/>
    <property type="match status" value="1"/>
</dbReference>
<feature type="domain" description="EAL" evidence="2">
    <location>
        <begin position="269"/>
        <end position="523"/>
    </location>
</feature>
<dbReference type="SUPFAM" id="SSF55785">
    <property type="entry name" value="PYP-like sensor domain (PAS domain)"/>
    <property type="match status" value="1"/>
</dbReference>
<feature type="domain" description="GGDEF" evidence="3">
    <location>
        <begin position="127"/>
        <end position="260"/>
    </location>
</feature>
<dbReference type="SMART" id="SM00267">
    <property type="entry name" value="GGDEF"/>
    <property type="match status" value="1"/>
</dbReference>
<accession>A0AAU9EUP6</accession>
<dbReference type="PROSITE" id="PS50113">
    <property type="entry name" value="PAC"/>
    <property type="match status" value="1"/>
</dbReference>
<dbReference type="InterPro" id="IPR035965">
    <property type="entry name" value="PAS-like_dom_sf"/>
</dbReference>
<dbReference type="Gene3D" id="3.20.20.450">
    <property type="entry name" value="EAL domain"/>
    <property type="match status" value="1"/>
</dbReference>